<dbReference type="SUPFAM" id="SSF46955">
    <property type="entry name" value="Putative DNA-binding domain"/>
    <property type="match status" value="1"/>
</dbReference>
<dbReference type="Pfam" id="PF13411">
    <property type="entry name" value="MerR_1"/>
    <property type="match status" value="1"/>
</dbReference>
<dbReference type="InterPro" id="IPR009061">
    <property type="entry name" value="DNA-bd_dom_put_sf"/>
</dbReference>
<dbReference type="RefSeq" id="WP_230096845.1">
    <property type="nucleotide sequence ID" value="NZ_CAKKNS010000004.1"/>
</dbReference>
<dbReference type="InterPro" id="IPR000551">
    <property type="entry name" value="MerR-type_HTH_dom"/>
</dbReference>
<evidence type="ECO:0000313" key="2">
    <source>
        <dbReference type="EMBL" id="CAH0416806.1"/>
    </source>
</evidence>
<dbReference type="SMART" id="SM00422">
    <property type="entry name" value="HTH_MERR"/>
    <property type="match status" value="1"/>
</dbReference>
<dbReference type="Gene3D" id="1.10.1660.10">
    <property type="match status" value="1"/>
</dbReference>
<feature type="domain" description="HTH merR-type" evidence="1">
    <location>
        <begin position="21"/>
        <end position="45"/>
    </location>
</feature>
<gene>
    <name evidence="2" type="ORF">WFA24289_01119</name>
</gene>
<sequence>MEKEPVQYQLFRQIFSAERMVFRIGELSSMTGVSSRQLRYWEQKNYIQSMQRGDDQAARSYHFREYARVTGIKYFLDNGYTLSAAVKKVNDYIDMANLVHVFVKQAIKNVDDHGDHLEIDLGWFDEAAGQRLIAVQGSGKVTYKIIER</sequence>
<proteinExistence type="predicted"/>
<organism evidence="2 3">
    <name type="scientific">Periweissella fabaria</name>
    <dbReference type="NCBI Taxonomy" id="546157"/>
    <lineage>
        <taxon>Bacteria</taxon>
        <taxon>Bacillati</taxon>
        <taxon>Bacillota</taxon>
        <taxon>Bacilli</taxon>
        <taxon>Lactobacillales</taxon>
        <taxon>Lactobacillaceae</taxon>
        <taxon>Periweissella</taxon>
    </lineage>
</organism>
<name>A0ABM8Z657_9LACO</name>
<comment type="caution">
    <text evidence="2">The sequence shown here is derived from an EMBL/GenBank/DDBJ whole genome shotgun (WGS) entry which is preliminary data.</text>
</comment>
<dbReference type="CDD" id="cd01105">
    <property type="entry name" value="HTH_GlnR-like"/>
    <property type="match status" value="1"/>
</dbReference>
<evidence type="ECO:0000313" key="3">
    <source>
        <dbReference type="Proteomes" id="UP000789707"/>
    </source>
</evidence>
<dbReference type="EMBL" id="CAKKNS010000004">
    <property type="protein sequence ID" value="CAH0416806.1"/>
    <property type="molecule type" value="Genomic_DNA"/>
</dbReference>
<keyword evidence="3" id="KW-1185">Reference proteome</keyword>
<evidence type="ECO:0000259" key="1">
    <source>
        <dbReference type="PROSITE" id="PS50937"/>
    </source>
</evidence>
<reference evidence="2 3" key="1">
    <citation type="submission" date="2021-11" db="EMBL/GenBank/DDBJ databases">
        <authorList>
            <person name="Depoorter E."/>
        </authorList>
    </citation>
    <scope>NUCLEOTIDE SEQUENCE [LARGE SCALE GENOMIC DNA]</scope>
    <source>
        <strain evidence="2 3">LMG 24289</strain>
    </source>
</reference>
<accession>A0ABM8Z657</accession>
<dbReference type="PROSITE" id="PS50937">
    <property type="entry name" value="HTH_MERR_2"/>
    <property type="match status" value="1"/>
</dbReference>
<dbReference type="Proteomes" id="UP000789707">
    <property type="component" value="Unassembled WGS sequence"/>
</dbReference>
<protein>
    <recommendedName>
        <fullName evidence="1">HTH merR-type domain-containing protein</fullName>
    </recommendedName>
</protein>